<reference evidence="2 3" key="1">
    <citation type="submission" date="2023-09" db="EMBL/GenBank/DDBJ databases">
        <authorList>
            <person name="Rey-Velasco X."/>
        </authorList>
    </citation>
    <scope>NUCLEOTIDE SEQUENCE [LARGE SCALE GENOMIC DNA]</scope>
    <source>
        <strain evidence="2 3">F363</strain>
    </source>
</reference>
<dbReference type="InterPro" id="IPR002035">
    <property type="entry name" value="VWF_A"/>
</dbReference>
<dbReference type="PANTHER" id="PTHR10166:SF37">
    <property type="entry name" value="STOLID, ISOFORM H"/>
    <property type="match status" value="1"/>
</dbReference>
<dbReference type="Proteomes" id="UP001262889">
    <property type="component" value="Unassembled WGS sequence"/>
</dbReference>
<dbReference type="PROSITE" id="PS50234">
    <property type="entry name" value="VWFA"/>
    <property type="match status" value="1"/>
</dbReference>
<dbReference type="InterPro" id="IPR051173">
    <property type="entry name" value="Ca_channel_alpha-2/delta"/>
</dbReference>
<dbReference type="RefSeq" id="WP_311534728.1">
    <property type="nucleotide sequence ID" value="NZ_JAVRHQ010000010.1"/>
</dbReference>
<dbReference type="Pfam" id="PF12034">
    <property type="entry name" value="YfbK_C"/>
    <property type="match status" value="1"/>
</dbReference>
<evidence type="ECO:0000313" key="2">
    <source>
        <dbReference type="EMBL" id="MDT0643106.1"/>
    </source>
</evidence>
<feature type="domain" description="VWFA" evidence="1">
    <location>
        <begin position="151"/>
        <end position="325"/>
    </location>
</feature>
<evidence type="ECO:0000313" key="3">
    <source>
        <dbReference type="Proteomes" id="UP001262889"/>
    </source>
</evidence>
<dbReference type="SMART" id="SM00327">
    <property type="entry name" value="VWA"/>
    <property type="match status" value="1"/>
</dbReference>
<protein>
    <submittedName>
        <fullName evidence="2">VWA domain-containing protein</fullName>
    </submittedName>
</protein>
<dbReference type="CDD" id="cd01465">
    <property type="entry name" value="vWA_subgroup"/>
    <property type="match status" value="1"/>
</dbReference>
<dbReference type="InterPro" id="IPR036465">
    <property type="entry name" value="vWFA_dom_sf"/>
</dbReference>
<sequence>MKNLKRFLILFALIQLSCETDQTGTERYIGNESYGPGIISLPGDSYNEYEENQFIYTAEEPVSTFSIDADGASYANVRRFIMQENQLPPKGAIRTEELINYFNLDYNFNNDSHPIALNGEISRSPWNNANKLVRIGIKGKSIEKAGLPSSNFVFLIDVSGSMGSEDRLELLKNGFKYFVDELNDEDKVAIVTYAGSAGVILESTPGSEKQKIKNAIDQLGAGGSTAGAQGIVTAYEIAQENFIENGNNRVVIGTDGDFNVGISSQEELVDLIEEKRESGIFITVLGVGRGNLNDAALEQIANNGNGTYEYLDNLEQLRKVFIYDYNKFYTVAKDVKIQVNFNPKNVEAYRLIGYENRILNEEDFEDDQKDAGEIGAGQNITALYEIIPAANSDFELPAFTIDFRYKQPASNTSSAMELEIFDDENSFEQSSDYMKFTASISSFSMLLSDSQFKGSSSYDKVLYWLDEVNLPDEHGFKAEFKQIVEKAKGL</sequence>
<accession>A0ABU3C9V6</accession>
<dbReference type="Gene3D" id="3.40.50.410">
    <property type="entry name" value="von Willebrand factor, type A domain"/>
    <property type="match status" value="1"/>
</dbReference>
<name>A0ABU3C9V6_9FLAO</name>
<dbReference type="InterPro" id="IPR022156">
    <property type="entry name" value="Uncharacterised_YfbK_N"/>
</dbReference>
<comment type="caution">
    <text evidence="2">The sequence shown here is derived from an EMBL/GenBank/DDBJ whole genome shotgun (WGS) entry which is preliminary data.</text>
</comment>
<dbReference type="PANTHER" id="PTHR10166">
    <property type="entry name" value="VOLTAGE-DEPENDENT CALCIUM CHANNEL SUBUNIT ALPHA-2/DELTA-RELATED"/>
    <property type="match status" value="1"/>
</dbReference>
<organism evidence="2 3">
    <name type="scientific">Autumnicola tepida</name>
    <dbReference type="NCBI Taxonomy" id="3075595"/>
    <lineage>
        <taxon>Bacteria</taxon>
        <taxon>Pseudomonadati</taxon>
        <taxon>Bacteroidota</taxon>
        <taxon>Flavobacteriia</taxon>
        <taxon>Flavobacteriales</taxon>
        <taxon>Flavobacteriaceae</taxon>
        <taxon>Autumnicola</taxon>
    </lineage>
</organism>
<dbReference type="Pfam" id="PF12450">
    <property type="entry name" value="vWF_A"/>
    <property type="match status" value="1"/>
</dbReference>
<dbReference type="SUPFAM" id="SSF53300">
    <property type="entry name" value="vWA-like"/>
    <property type="match status" value="1"/>
</dbReference>
<dbReference type="InterPro" id="IPR021908">
    <property type="entry name" value="YfbK_C"/>
</dbReference>
<keyword evidence="3" id="KW-1185">Reference proteome</keyword>
<evidence type="ECO:0000259" key="1">
    <source>
        <dbReference type="PROSITE" id="PS50234"/>
    </source>
</evidence>
<dbReference type="EMBL" id="JAVRHQ010000010">
    <property type="protein sequence ID" value="MDT0643106.1"/>
    <property type="molecule type" value="Genomic_DNA"/>
</dbReference>
<gene>
    <name evidence="2" type="ORF">RM553_09730</name>
</gene>
<dbReference type="Pfam" id="PF00092">
    <property type="entry name" value="VWA"/>
    <property type="match status" value="1"/>
</dbReference>
<proteinExistence type="predicted"/>